<organism evidence="1 2">
    <name type="scientific">Mesoterricola silvestris</name>
    <dbReference type="NCBI Taxonomy" id="2927979"/>
    <lineage>
        <taxon>Bacteria</taxon>
        <taxon>Pseudomonadati</taxon>
        <taxon>Acidobacteriota</taxon>
        <taxon>Holophagae</taxon>
        <taxon>Holophagales</taxon>
        <taxon>Holophagaceae</taxon>
        <taxon>Mesoterricola</taxon>
    </lineage>
</organism>
<dbReference type="Gene3D" id="3.10.20.30">
    <property type="match status" value="1"/>
</dbReference>
<dbReference type="Proteomes" id="UP001238179">
    <property type="component" value="Chromosome"/>
</dbReference>
<dbReference type="NCBIfam" id="TIGR01683">
    <property type="entry name" value="thiS"/>
    <property type="match status" value="1"/>
</dbReference>
<reference evidence="2" key="1">
    <citation type="journal article" date="2023" name="Int. J. Syst. Evol. Microbiol.">
        <title>Mesoterricola silvestris gen. nov., sp. nov., Mesoterricola sediminis sp. nov., Geothrix oryzae sp. nov., Geothrix edaphica sp. nov., Geothrix rubra sp. nov., and Geothrix limicola sp. nov., six novel members of Acidobacteriota isolated from soils.</title>
        <authorList>
            <person name="Itoh H."/>
            <person name="Sugisawa Y."/>
            <person name="Mise K."/>
            <person name="Xu Z."/>
            <person name="Kuniyasu M."/>
            <person name="Ushijima N."/>
            <person name="Kawano K."/>
            <person name="Kobayashi E."/>
            <person name="Shiratori Y."/>
            <person name="Masuda Y."/>
            <person name="Senoo K."/>
        </authorList>
    </citation>
    <scope>NUCLEOTIDE SEQUENCE [LARGE SCALE GENOMIC DNA]</scope>
    <source>
        <strain evidence="2">W79</strain>
    </source>
</reference>
<dbReference type="InterPro" id="IPR016155">
    <property type="entry name" value="Mopterin_synth/thiamin_S_b"/>
</dbReference>
<gene>
    <name evidence="1" type="ORF">METEAL_01080</name>
</gene>
<dbReference type="RefSeq" id="WP_316413832.1">
    <property type="nucleotide sequence ID" value="NZ_AP027080.1"/>
</dbReference>
<dbReference type="EMBL" id="AP027080">
    <property type="protein sequence ID" value="BDU70934.1"/>
    <property type="molecule type" value="Genomic_DNA"/>
</dbReference>
<sequence>MITVNGDPVAWTPGMTVRDVLAERNFKFPLLVIKIDSTLVQPRDYPTTPVPDGAVVQVIHLMSGG</sequence>
<dbReference type="CDD" id="cd00565">
    <property type="entry name" value="Ubl_ThiS"/>
    <property type="match status" value="1"/>
</dbReference>
<dbReference type="KEGG" id="msil:METEAL_01080"/>
<proteinExistence type="predicted"/>
<dbReference type="InterPro" id="IPR003749">
    <property type="entry name" value="ThiS/MoaD-like"/>
</dbReference>
<name>A0AA48GJM3_9BACT</name>
<protein>
    <submittedName>
        <fullName evidence="1">Thiamine biosynthesis protein ThiS</fullName>
    </submittedName>
</protein>
<dbReference type="Pfam" id="PF02597">
    <property type="entry name" value="ThiS"/>
    <property type="match status" value="1"/>
</dbReference>
<evidence type="ECO:0000313" key="1">
    <source>
        <dbReference type="EMBL" id="BDU70934.1"/>
    </source>
</evidence>
<keyword evidence="2" id="KW-1185">Reference proteome</keyword>
<dbReference type="SUPFAM" id="SSF54285">
    <property type="entry name" value="MoaD/ThiS"/>
    <property type="match status" value="1"/>
</dbReference>
<dbReference type="InterPro" id="IPR012675">
    <property type="entry name" value="Beta-grasp_dom_sf"/>
</dbReference>
<accession>A0AA48GJM3</accession>
<dbReference type="AlphaFoldDB" id="A0AA48GJM3"/>
<dbReference type="InterPro" id="IPR010035">
    <property type="entry name" value="Thi_S"/>
</dbReference>
<evidence type="ECO:0000313" key="2">
    <source>
        <dbReference type="Proteomes" id="UP001238179"/>
    </source>
</evidence>